<dbReference type="InterPro" id="IPR007739">
    <property type="entry name" value="RgpF"/>
</dbReference>
<dbReference type="SUPFAM" id="SSF53448">
    <property type="entry name" value="Nucleotide-diphospho-sugar transferases"/>
    <property type="match status" value="1"/>
</dbReference>
<dbReference type="Pfam" id="PF00534">
    <property type="entry name" value="Glycos_transf_1"/>
    <property type="match status" value="1"/>
</dbReference>
<evidence type="ECO:0000313" key="4">
    <source>
        <dbReference type="EMBL" id="MDT2689490.1"/>
    </source>
</evidence>
<feature type="domain" description="Glycosyl transferase family 1" evidence="2">
    <location>
        <begin position="837"/>
        <end position="1000"/>
    </location>
</feature>
<dbReference type="InterPro" id="IPR029044">
    <property type="entry name" value="Nucleotide-diphossugar_trans"/>
</dbReference>
<dbReference type="EMBL" id="JARPZN010000002">
    <property type="protein sequence ID" value="MDT2689490.1"/>
    <property type="molecule type" value="Genomic_DNA"/>
</dbReference>
<dbReference type="OrthoDB" id="396512at2"/>
<gene>
    <name evidence="5" type="primary">kfoC_2</name>
    <name evidence="5" type="ORF">NCTC12360_01279</name>
    <name evidence="4" type="ORF">P7E30_04590</name>
</gene>
<dbReference type="SUPFAM" id="SSF53756">
    <property type="entry name" value="UDP-Glycosyltransferase/glycogen phosphorylase"/>
    <property type="match status" value="1"/>
</dbReference>
<dbReference type="GO" id="GO:0016758">
    <property type="term" value="F:hexosyltransferase activity"/>
    <property type="evidence" value="ECO:0007669"/>
    <property type="project" value="UniProtKB-ARBA"/>
</dbReference>
<evidence type="ECO:0000259" key="3">
    <source>
        <dbReference type="Pfam" id="PF00535"/>
    </source>
</evidence>
<keyword evidence="6" id="KW-1185">Reference proteome</keyword>
<keyword evidence="5" id="KW-0808">Transferase</keyword>
<dbReference type="PANTHER" id="PTHR22916">
    <property type="entry name" value="GLYCOSYLTRANSFERASE"/>
    <property type="match status" value="1"/>
</dbReference>
<dbReference type="InterPro" id="IPR001296">
    <property type="entry name" value="Glyco_trans_1"/>
</dbReference>
<dbReference type="RefSeq" id="WP_060814635.1">
    <property type="nucleotide sequence ID" value="NZ_JARPZN010000002.1"/>
</dbReference>
<dbReference type="Gene3D" id="3.90.550.10">
    <property type="entry name" value="Spore Coat Polysaccharide Biosynthesis Protein SpsA, Chain A"/>
    <property type="match status" value="1"/>
</dbReference>
<evidence type="ECO:0000313" key="5">
    <source>
        <dbReference type="EMBL" id="STD82842.1"/>
    </source>
</evidence>
<protein>
    <submittedName>
        <fullName evidence="5">Glycosyltransferases involved in cell wall biogenesis</fullName>
    </submittedName>
    <submittedName>
        <fullName evidence="4">Rhamnan synthesis F family protein</fullName>
    </submittedName>
</protein>
<reference evidence="4" key="2">
    <citation type="submission" date="2023-03" db="EMBL/GenBank/DDBJ databases">
        <authorList>
            <person name="Shen W."/>
            <person name="Cai J."/>
        </authorList>
    </citation>
    <scope>NUCLEOTIDE SEQUENCE</scope>
    <source>
        <strain evidence="4">K69-2</strain>
    </source>
</reference>
<dbReference type="Pfam" id="PF00535">
    <property type="entry name" value="Glycos_transf_2"/>
    <property type="match status" value="1"/>
</dbReference>
<accession>A0A376GYU9</accession>
<dbReference type="Proteomes" id="UP001183682">
    <property type="component" value="Unassembled WGS sequence"/>
</dbReference>
<reference evidence="5 6" key="1">
    <citation type="submission" date="2018-06" db="EMBL/GenBank/DDBJ databases">
        <authorList>
            <consortium name="Pathogen Informatics"/>
            <person name="Doyle S."/>
        </authorList>
    </citation>
    <scope>NUCLEOTIDE SEQUENCE [LARGE SCALE GENOMIC DNA]</scope>
    <source>
        <strain evidence="5 6">NCTC12360</strain>
    </source>
</reference>
<keyword evidence="1" id="KW-0175">Coiled coil</keyword>
<dbReference type="InterPro" id="IPR001173">
    <property type="entry name" value="Glyco_trans_2-like"/>
</dbReference>
<proteinExistence type="predicted"/>
<dbReference type="Pfam" id="PF05045">
    <property type="entry name" value="RgpF"/>
    <property type="match status" value="1"/>
</dbReference>
<dbReference type="EMBL" id="UFYW01000001">
    <property type="protein sequence ID" value="STD82842.1"/>
    <property type="molecule type" value="Genomic_DNA"/>
</dbReference>
<sequence length="1023" mass="118603">MDPLVSVIVTCYNHDKYVRQCLASVSSQTYKNLELLIINDGSTDNSDHIIKNFLAQVSLKYNYLVQDNSGVCVTRNKGLERASGDYILFVDSDNYLDNDYIEKLVEVAEKEKADIVYTDLVNVDNGEIFMEAKPFQVEDFLASNFIDNCSLIRKKIVGDLTYDLALNRKKLVDYDFFMRLILTNHAKAVKCQSTKLNYRVLEKSISRKGQHGTEKFYYEIYLYLLSKHQLQYPDLVMSAIKKNIMQIEDRYDELLNHLGDLTEYIHNQNKDNEFLISEIYEIKKSFEKKAHENQMLAEQLNEETLEKNELKNQNASMTQLVQLLEADKQAIISSKSYKIGNFFVKPFSYGLKLIKNPRKGKVLIVKVKQKILLKLRKIPSLKFLFLSNKRKLARKKNNYENPKRALIYVIYESQTHLQDYKTIFLSSLAQLSEKVLIVVNGELPDSDLERLRQFGEVSLRSNEGYDTAAFKHGIKYLGEKELKKYDELLLVNDTNVGPISDLSSALKKMATKNLDFWGISYGEEQPDFTKFNKYGYIPLHLQSYFLVIEKSLFHDPSFYDYWENLGDTNSREKAIGKHETVFTKYFSDLGFKHGALTENNTDSPMYIHPLQMVKEGVPIIKYTAFANYTDEKFAWQGLKRKTEIPELIEYIKSETDYPITVINQIMEDVKNKKHKEHILIIDGVENAIPQLTKYRVQNKVEQLINLGFDVWHVNLSTFQMGLAEHASHIIIYRAPYDDRLVELIRLARKYHKPVLYDIDDLVIDTKYTDQLTYVQNLSKVEKNNYDSGVISYKKMMLLCDGAIASTGSLKNELFNYQKTVLLNRNLANQELVKLSQAAIKNKTHNNEKVKIGYFSGSITHNENFELIKPAILKILEIYPQVELHLVGHLDIPKEMEKFDSQLVIHPFVDWKELPKLISEINVNLAPLVQSVFNEAKSEIKWLEAALVQVPTLASDIGAFKEMIIDHETGFLAKDNEWFEKLERMINDTSFREQIGKAAYEFVLKNCSTEGQEDELSMFLRRKC</sequence>
<dbReference type="AlphaFoldDB" id="A0A376GYU9"/>
<organism evidence="5 6">
    <name type="scientific">Enterococcus gallinarum</name>
    <dbReference type="NCBI Taxonomy" id="1353"/>
    <lineage>
        <taxon>Bacteria</taxon>
        <taxon>Bacillati</taxon>
        <taxon>Bacillota</taxon>
        <taxon>Bacilli</taxon>
        <taxon>Lactobacillales</taxon>
        <taxon>Enterococcaceae</taxon>
        <taxon>Enterococcus</taxon>
    </lineage>
</organism>
<feature type="coiled-coil region" evidence="1">
    <location>
        <begin position="283"/>
        <end position="327"/>
    </location>
</feature>
<dbReference type="PANTHER" id="PTHR22916:SF3">
    <property type="entry name" value="UDP-GLCNAC:BETAGAL BETA-1,3-N-ACETYLGLUCOSAMINYLTRANSFERASE-LIKE PROTEIN 1"/>
    <property type="match status" value="1"/>
</dbReference>
<dbReference type="Proteomes" id="UP000254807">
    <property type="component" value="Unassembled WGS sequence"/>
</dbReference>
<dbReference type="CDD" id="cd00761">
    <property type="entry name" value="Glyco_tranf_GTA_type"/>
    <property type="match status" value="1"/>
</dbReference>
<feature type="domain" description="Glycosyltransferase 2-like" evidence="3">
    <location>
        <begin position="6"/>
        <end position="171"/>
    </location>
</feature>
<evidence type="ECO:0000256" key="1">
    <source>
        <dbReference type="SAM" id="Coils"/>
    </source>
</evidence>
<name>A0A376GYU9_ENTGA</name>
<evidence type="ECO:0000313" key="6">
    <source>
        <dbReference type="Proteomes" id="UP000254807"/>
    </source>
</evidence>
<dbReference type="Gene3D" id="3.40.50.2000">
    <property type="entry name" value="Glycogen Phosphorylase B"/>
    <property type="match status" value="1"/>
</dbReference>
<evidence type="ECO:0000259" key="2">
    <source>
        <dbReference type="Pfam" id="PF00534"/>
    </source>
</evidence>